<feature type="compositionally biased region" description="Polar residues" evidence="14">
    <location>
        <begin position="29"/>
        <end position="44"/>
    </location>
</feature>
<evidence type="ECO:0000259" key="16">
    <source>
        <dbReference type="Pfam" id="PF00520"/>
    </source>
</evidence>
<feature type="domain" description="Ion transport" evidence="16">
    <location>
        <begin position="2171"/>
        <end position="2415"/>
    </location>
</feature>
<feature type="compositionally biased region" description="Polar residues" evidence="14">
    <location>
        <begin position="869"/>
        <end position="878"/>
    </location>
</feature>
<dbReference type="FunFam" id="1.10.287.70:FF:000166">
    <property type="entry name" value="Voltage-gated Ca2+ channel, alpha subunit"/>
    <property type="match status" value="1"/>
</dbReference>
<feature type="transmembrane region" description="Helical" evidence="15">
    <location>
        <begin position="2235"/>
        <end position="2253"/>
    </location>
</feature>
<evidence type="ECO:0000313" key="18">
    <source>
        <dbReference type="Proteomes" id="UP001295684"/>
    </source>
</evidence>
<keyword evidence="9 15" id="KW-1133">Transmembrane helix</keyword>
<comment type="caution">
    <text evidence="17">The sequence shown here is derived from an EMBL/GenBank/DDBJ whole genome shotgun (WGS) entry which is preliminary data.</text>
</comment>
<feature type="domain" description="Ion transport" evidence="16">
    <location>
        <begin position="247"/>
        <end position="509"/>
    </location>
</feature>
<comment type="subcellular location">
    <subcellularLocation>
        <location evidence="1">Membrane</location>
        <topology evidence="1">Multi-pass membrane protein</topology>
    </subcellularLocation>
</comment>
<evidence type="ECO:0000256" key="2">
    <source>
        <dbReference type="ARBA" id="ARBA00022448"/>
    </source>
</evidence>
<dbReference type="Gene3D" id="1.10.287.70">
    <property type="match status" value="4"/>
</dbReference>
<evidence type="ECO:0000256" key="8">
    <source>
        <dbReference type="ARBA" id="ARBA00022882"/>
    </source>
</evidence>
<dbReference type="Pfam" id="PF00520">
    <property type="entry name" value="Ion_trans"/>
    <property type="match status" value="4"/>
</dbReference>
<evidence type="ECO:0000256" key="4">
    <source>
        <dbReference type="ARBA" id="ARBA00022673"/>
    </source>
</evidence>
<feature type="transmembrane region" description="Helical" evidence="15">
    <location>
        <begin position="2384"/>
        <end position="2408"/>
    </location>
</feature>
<dbReference type="GO" id="GO:0098703">
    <property type="term" value="P:calcium ion import across plasma membrane"/>
    <property type="evidence" value="ECO:0007669"/>
    <property type="project" value="TreeGrafter"/>
</dbReference>
<dbReference type="FunFam" id="1.20.120.350:FF:000095">
    <property type="entry name" value="Voltage-gated Ca2+ channel, alpha subunit"/>
    <property type="match status" value="1"/>
</dbReference>
<keyword evidence="12" id="KW-0325">Glycoprotein</keyword>
<feature type="region of interest" description="Disordered" evidence="14">
    <location>
        <begin position="1244"/>
        <end position="1271"/>
    </location>
</feature>
<keyword evidence="3" id="KW-0109">Calcium transport</keyword>
<evidence type="ECO:0000256" key="1">
    <source>
        <dbReference type="ARBA" id="ARBA00004141"/>
    </source>
</evidence>
<feature type="compositionally biased region" description="Low complexity" evidence="14">
    <location>
        <begin position="88"/>
        <end position="97"/>
    </location>
</feature>
<evidence type="ECO:0000256" key="5">
    <source>
        <dbReference type="ARBA" id="ARBA00022692"/>
    </source>
</evidence>
<feature type="transmembrane region" description="Helical" evidence="15">
    <location>
        <begin position="476"/>
        <end position="500"/>
    </location>
</feature>
<feature type="transmembrane region" description="Helical" evidence="15">
    <location>
        <begin position="2201"/>
        <end position="2223"/>
    </location>
</feature>
<dbReference type="EMBL" id="CAMPGE010005787">
    <property type="protein sequence ID" value="CAI2364628.1"/>
    <property type="molecule type" value="Genomic_DNA"/>
</dbReference>
<dbReference type="Proteomes" id="UP001295684">
    <property type="component" value="Unassembled WGS sequence"/>
</dbReference>
<dbReference type="Gene3D" id="1.10.238.10">
    <property type="entry name" value="EF-hand"/>
    <property type="match status" value="1"/>
</dbReference>
<proteinExistence type="predicted"/>
<feature type="region of interest" description="Disordered" evidence="14">
    <location>
        <begin position="618"/>
        <end position="677"/>
    </location>
</feature>
<dbReference type="InterPro" id="IPR027359">
    <property type="entry name" value="Volt_channel_dom_sf"/>
</dbReference>
<evidence type="ECO:0000256" key="12">
    <source>
        <dbReference type="ARBA" id="ARBA00023180"/>
    </source>
</evidence>
<feature type="compositionally biased region" description="Polar residues" evidence="14">
    <location>
        <begin position="739"/>
        <end position="769"/>
    </location>
</feature>
<evidence type="ECO:0000256" key="7">
    <source>
        <dbReference type="ARBA" id="ARBA00022837"/>
    </source>
</evidence>
<dbReference type="InterPro" id="IPR050599">
    <property type="entry name" value="VDCC_alpha-1_subunit"/>
</dbReference>
<accession>A0AAD1UG74</accession>
<feature type="region of interest" description="Disordered" evidence="14">
    <location>
        <begin position="992"/>
        <end position="1016"/>
    </location>
</feature>
<dbReference type="GO" id="GO:0005891">
    <property type="term" value="C:voltage-gated calcium channel complex"/>
    <property type="evidence" value="ECO:0007669"/>
    <property type="project" value="TreeGrafter"/>
</dbReference>
<organism evidence="17 18">
    <name type="scientific">Euplotes crassus</name>
    <dbReference type="NCBI Taxonomy" id="5936"/>
    <lineage>
        <taxon>Eukaryota</taxon>
        <taxon>Sar</taxon>
        <taxon>Alveolata</taxon>
        <taxon>Ciliophora</taxon>
        <taxon>Intramacronucleata</taxon>
        <taxon>Spirotrichea</taxon>
        <taxon>Hypotrichia</taxon>
        <taxon>Euplotida</taxon>
        <taxon>Euplotidae</taxon>
        <taxon>Moneuplotes</taxon>
    </lineage>
</organism>
<keyword evidence="8" id="KW-0851">Voltage-gated channel</keyword>
<feature type="transmembrane region" description="Helical" evidence="15">
    <location>
        <begin position="286"/>
        <end position="304"/>
    </location>
</feature>
<feature type="compositionally biased region" description="Basic and acidic residues" evidence="14">
    <location>
        <begin position="810"/>
        <end position="824"/>
    </location>
</feature>
<keyword evidence="10" id="KW-0406">Ion transport</keyword>
<name>A0AAD1UG74_EUPCR</name>
<gene>
    <name evidence="17" type="ORF">ECRASSUSDP1_LOCUS5973</name>
</gene>
<feature type="transmembrane region" description="Helical" evidence="15">
    <location>
        <begin position="1527"/>
        <end position="1549"/>
    </location>
</feature>
<dbReference type="PANTHER" id="PTHR45628">
    <property type="entry name" value="VOLTAGE-DEPENDENT CALCIUM CHANNEL TYPE A SUBUNIT ALPHA-1"/>
    <property type="match status" value="1"/>
</dbReference>
<feature type="compositionally biased region" description="Basic and acidic residues" evidence="14">
    <location>
        <begin position="57"/>
        <end position="67"/>
    </location>
</feature>
<feature type="transmembrane region" description="Helical" evidence="15">
    <location>
        <begin position="1933"/>
        <end position="1956"/>
    </location>
</feature>
<dbReference type="FunFam" id="1.20.120.350:FF:000009">
    <property type="entry name" value="Voltage-dependent T-type calcium channel subunit alpha"/>
    <property type="match status" value="1"/>
</dbReference>
<sequence length="2622" mass="303153">MKIIYPLVGLQNTDRSGVNADDENKFKENQSSLPPINLAKNSASMLKGFTEGPNKSISKERRLPRILDDEEEKTELKANIDKKNYLQSSSQDNSSVSEEYNSDKKVLMEQQKTIYFGNSVLDNCDITSAHYRERLNSKESRIPEPDESDLANIESDLDKLSQELNDRSPMTKGEEEYLNDKNNSITHNLESENGSPCNEAHTENSSIFTDKDEIEMLENKKYYKFRKFYTLIKVTIRDFCFKIVSSPIFEGASLAVIVLNSLFMALEDPTDESSNNDFKVLDNVFLGLYTLEMVLKILGNGFIFPKNSYLRESWNILDFVIVISGYLPMFLSSNSTDLKVLRAFRVLRPLRTISGIEGLKMLVSALISAIPMLRDTILVLIFFFIIFAIAGLQLWPGVLKKRCIEIETGKVHPDDLLCGAKACPDGYFCGKTNTNPNMGITNFDNIFYSFLVIFQCVTLEGWSTVMVMLQLSFNNLAFLFFVPLVFIGAFFLLNLTLAVIKSKFTEEHNSRKRGNTITGESLEEQERKLKKEKSRINRKIKGFIRKRLFEILEKVRKKLHSKEDTKISMRRPMSVARTLRRDIFEEDNEFNKSIVSEVEQAGDSQEENSRTYIQKEHANMEEESSFDCSSKESDQRKSQESKEEKKYSQNSSSSSSEEKVPDQNEKQEKIMDPSQFMTKKVKYEQLSLKNQNKWKKKLDISRDTIVEVDEEHQSETNKFLGSSEHKSSSRRFHRVINTLRGNSPNSSANALGNKDYSQSSNPYYENNESPLIHAPSDDLKLLKINAQKDKKKKSSKNVRKKLTANCSDLMKSDRSLGGRKEGKEINIEISKEERTLNEKNAQITQQEKAVECFEENPLTPSKPKDSENENVSSTSDLQSSEHIDYLEDVDSPISTDSNIDNFFDFEDGLLKTREKIHEETSLEETDTQYKRDHQRIHEEEKKLYAITSQSTIKSETKRGKKRKIPRIELHNFRAHNSVRNHALTRNLDKTTEEFKSTNKRTRIPNNSPEKNMSTSVGHFSFPEAKASYSRFKYQDSKYKSIISRKPLTNKEIIHLKYNNSFTHSFEEDKNFVKDRIIERERVKKETPWKMIVDDIKNKKKLRILSKEPKKKLASNKIRFKYSSLRDVVREKEKESKKTKFQWQMIWMDSEIKEYEKRINYRSQPDFSVPAEDQFTTEAYLVDTQPDIEFMSKNKMLQQKYDANFHSRVISTNTVSIVAESKEMKEVNRMDLVPDDIYISSDEDSIPEKSEVHIQTPLSRKGSMANESGDKEKLGVTDVKKMISTVFLQKIRQQHSHIFQKGLRRSGTMMKAQSPTYKTPKSILKRSGFSGSPLSTNLSVKKFTFPSTAEARSIPKPRNSKKFSTFKLNQQAPKPSIRRTGKIDKMSEQQIKEVVDGVIEIEETPYQQKEYVKDEFLDVEFDLEGAIKKVKEKDKNNKILNLEWSGQDIIPCLEPSKVNLILNSFNQMRVHRMGPLRWLLKTKYYLELLVRSSHFENFMTLSVTLNTLILAIDHYGIDPEVERNFNNINTFFTIVFCIEMVLKILGLGINNYLRETMNYVDGAVVILSIVELAFLSNSGGSLSAFRTVRIFRTFRVLRVARLLRSMQSMQVIIGVIGRSMSSFVYLAILLLLFIFIYSLMGMQLYGGQYNNLEGPKPRANFDSFGVAFLTVFQLLTMENWNSILYSTMDQSGWTAAIYLISWIFIGNFVLLNLFLAILLDSFVEEDEEEKKEMEEINIMNGLHDQPNLESDQKANLEGKKNEQLIEAIDYQIKLDLGQGDDKNDSKKFVRKKSKKKNKDTNLLDESIEITPETLAKKESEIKPSKILYEGVECERAFFFISKSNPIRVWIYTLTQWAGFETIIMTLILLSSIKLIADTYILNRSDDSLEIVISGYFDLFFIIFFALESLIKSIAAGLVFEKGSYLRESWNQLDFFIAVTSIIDLAFDGINVPVIKVLRLLRTLRPLRFISHNSQIKIVVEALIQSVGHIFNVLIVILVVFLMFAILGVNLFGGKFQYCTIETYEIKMREECLEIGGIWKTYDSNFDNTINAMLTLFVVSSLEGWPDIMYQATDATSIERGPKEDASYYYSLYFVFFILVGNFFFLNFFVGVISLNYEQAQKEEAEALVLNHKQRIWIDIMKMIKKASPDIKTTYIPKQRFRKFLHSIVISEAFEVVVMTCIVLNMVQMAISYEGSPESYDRALYIINLIFTVLFALEAILKLIAYGTVYFTSSWNNFDFFVVISSLFEILLTYLSSSSFQILTVGPQLARVLRILRVSRLLRLINKYKGLQTLIQTITFSISSLINVFALLLLVFFIYAILGVFIFSGVTEGEVISEYKNFRNFHQAMLILLMILTGEDWNKIMYDLSRTEPDCVSDKTCGTPIAPLYFISFIMICTLVLLNLFILVILQQFDEYYLPKDNVIEKFKKDLHTFKLNWTKFSKEASGVKIKEYYLVEFFYSMPSPLGFKGMRNMDRRKAVVEILKMDLISDKNGFIFFNELLFKAMKRVYGDVNIKNISVAQQELSVLKKLKTKNKNNDTEFLKVNPFLTLMYFKLSFSAWRKRTRRNQLLRERGLDPRVHRLTSEDCSSLRSEETFKIEYVSSEESEEEEKEESKVLEEGKEF</sequence>
<keyword evidence="18" id="KW-1185">Reference proteome</keyword>
<dbReference type="PANTHER" id="PTHR45628:SF7">
    <property type="entry name" value="VOLTAGE-DEPENDENT CALCIUM CHANNEL TYPE A SUBUNIT ALPHA-1"/>
    <property type="match status" value="1"/>
</dbReference>
<dbReference type="SUPFAM" id="SSF81324">
    <property type="entry name" value="Voltage-gated potassium channels"/>
    <property type="match status" value="4"/>
</dbReference>
<evidence type="ECO:0000256" key="3">
    <source>
        <dbReference type="ARBA" id="ARBA00022568"/>
    </source>
</evidence>
<feature type="transmembrane region" description="Helical" evidence="15">
    <location>
        <begin position="2166"/>
        <end position="2189"/>
    </location>
</feature>
<protein>
    <recommendedName>
        <fullName evidence="16">Ion transport domain-containing protein</fullName>
    </recommendedName>
</protein>
<feature type="region of interest" description="Disordered" evidence="14">
    <location>
        <begin position="14"/>
        <end position="102"/>
    </location>
</feature>
<feature type="compositionally biased region" description="Basic residues" evidence="14">
    <location>
        <begin position="789"/>
        <end position="802"/>
    </location>
</feature>
<keyword evidence="6" id="KW-0677">Repeat</keyword>
<evidence type="ECO:0000256" key="15">
    <source>
        <dbReference type="SAM" id="Phobius"/>
    </source>
</evidence>
<dbReference type="Gene3D" id="1.20.120.350">
    <property type="entry name" value="Voltage-gated potassium channels. Chain C"/>
    <property type="match status" value="4"/>
</dbReference>
<feature type="transmembrane region" description="Helical" evidence="15">
    <location>
        <begin position="1847"/>
        <end position="1868"/>
    </location>
</feature>
<feature type="transmembrane region" description="Helical" evidence="15">
    <location>
        <begin position="2303"/>
        <end position="2325"/>
    </location>
</feature>
<feature type="transmembrane region" description="Helical" evidence="15">
    <location>
        <begin position="377"/>
        <end position="395"/>
    </location>
</feature>
<keyword evidence="2" id="KW-0813">Transport</keyword>
<feature type="compositionally biased region" description="Polar residues" evidence="14">
    <location>
        <begin position="1003"/>
        <end position="1016"/>
    </location>
</feature>
<feature type="transmembrane region" description="Helical" evidence="15">
    <location>
        <begin position="247"/>
        <end position="266"/>
    </location>
</feature>
<keyword evidence="13" id="KW-0407">Ion channel</keyword>
<feature type="compositionally biased region" description="Basic and acidic residues" evidence="14">
    <location>
        <begin position="74"/>
        <end position="84"/>
    </location>
</feature>
<feature type="transmembrane region" description="Helical" evidence="15">
    <location>
        <begin position="1695"/>
        <end position="1718"/>
    </location>
</feature>
<feature type="compositionally biased region" description="Acidic residues" evidence="14">
    <location>
        <begin position="2601"/>
        <end position="2610"/>
    </location>
</feature>
<feature type="transmembrane region" description="Helical" evidence="15">
    <location>
        <begin position="1976"/>
        <end position="2005"/>
    </location>
</feature>
<reference evidence="17" key="1">
    <citation type="submission" date="2023-07" db="EMBL/GenBank/DDBJ databases">
        <authorList>
            <consortium name="AG Swart"/>
            <person name="Singh M."/>
            <person name="Singh A."/>
            <person name="Seah K."/>
            <person name="Emmerich C."/>
        </authorList>
    </citation>
    <scope>NUCLEOTIDE SEQUENCE</scope>
    <source>
        <strain evidence="17">DP1</strain>
    </source>
</reference>
<evidence type="ECO:0000256" key="9">
    <source>
        <dbReference type="ARBA" id="ARBA00022989"/>
    </source>
</evidence>
<dbReference type="InterPro" id="IPR005821">
    <property type="entry name" value="Ion_trans_dom"/>
</dbReference>
<evidence type="ECO:0000256" key="11">
    <source>
        <dbReference type="ARBA" id="ARBA00023136"/>
    </source>
</evidence>
<feature type="compositionally biased region" description="Basic and acidic residues" evidence="14">
    <location>
        <begin position="629"/>
        <end position="647"/>
    </location>
</feature>
<feature type="transmembrane region" description="Helical" evidence="15">
    <location>
        <begin position="446"/>
        <end position="469"/>
    </location>
</feature>
<feature type="compositionally biased region" description="Basic and acidic residues" evidence="14">
    <location>
        <begin position="2611"/>
        <end position="2622"/>
    </location>
</feature>
<feature type="transmembrane region" description="Helical" evidence="15">
    <location>
        <begin position="2088"/>
        <end position="2111"/>
    </location>
</feature>
<keyword evidence="11 15" id="KW-0472">Membrane</keyword>
<evidence type="ECO:0000256" key="10">
    <source>
        <dbReference type="ARBA" id="ARBA00023065"/>
    </source>
</evidence>
<dbReference type="GO" id="GO:0008331">
    <property type="term" value="F:high voltage-gated calcium channel activity"/>
    <property type="evidence" value="ECO:0007669"/>
    <property type="project" value="TreeGrafter"/>
</dbReference>
<feature type="region of interest" description="Disordered" evidence="14">
    <location>
        <begin position="708"/>
        <end position="824"/>
    </location>
</feature>
<feature type="compositionally biased region" description="Basic and acidic residues" evidence="14">
    <location>
        <begin position="656"/>
        <end position="671"/>
    </location>
</feature>
<keyword evidence="4" id="KW-0107">Calcium channel</keyword>
<feature type="transmembrane region" description="Helical" evidence="15">
    <location>
        <begin position="1889"/>
        <end position="1913"/>
    </location>
</feature>
<feature type="region of interest" description="Disordered" evidence="14">
    <location>
        <begin position="836"/>
        <end position="881"/>
    </location>
</feature>
<evidence type="ECO:0000256" key="14">
    <source>
        <dbReference type="SAM" id="MobiDB-lite"/>
    </source>
</evidence>
<evidence type="ECO:0000256" key="13">
    <source>
        <dbReference type="ARBA" id="ARBA00023303"/>
    </source>
</evidence>
<feature type="compositionally biased region" description="Polar residues" evidence="14">
    <location>
        <begin position="838"/>
        <end position="847"/>
    </location>
</feature>
<feature type="domain" description="Ion transport" evidence="16">
    <location>
        <begin position="1858"/>
        <end position="2122"/>
    </location>
</feature>
<keyword evidence="7" id="KW-0106">Calcium</keyword>
<feature type="region of interest" description="Disordered" evidence="14">
    <location>
        <begin position="2601"/>
        <end position="2622"/>
    </location>
</feature>
<evidence type="ECO:0000313" key="17">
    <source>
        <dbReference type="EMBL" id="CAI2364628.1"/>
    </source>
</evidence>
<evidence type="ECO:0000256" key="6">
    <source>
        <dbReference type="ARBA" id="ARBA00022737"/>
    </source>
</evidence>
<feature type="domain" description="Ion transport" evidence="16">
    <location>
        <begin position="1492"/>
        <end position="1728"/>
    </location>
</feature>
<feature type="transmembrane region" description="Helical" evidence="15">
    <location>
        <begin position="1610"/>
        <end position="1638"/>
    </location>
</feature>
<dbReference type="FunFam" id="1.10.287.70:FF:000117">
    <property type="entry name" value="Voltage-gated Ca2+ channel, alpha subunit"/>
    <property type="match status" value="1"/>
</dbReference>
<keyword evidence="5 15" id="KW-0812">Transmembrane</keyword>